<feature type="non-terminal residue" evidence="1">
    <location>
        <position position="129"/>
    </location>
</feature>
<accession>E9JA38</accession>
<organism>
    <name type="scientific">Solenopsis invicta</name>
    <name type="common">Red imported fire ant</name>
    <name type="synonym">Solenopsis wagneri</name>
    <dbReference type="NCBI Taxonomy" id="13686"/>
    <lineage>
        <taxon>Eukaryota</taxon>
        <taxon>Metazoa</taxon>
        <taxon>Ecdysozoa</taxon>
        <taxon>Arthropoda</taxon>
        <taxon>Hexapoda</taxon>
        <taxon>Insecta</taxon>
        <taxon>Pterygota</taxon>
        <taxon>Neoptera</taxon>
        <taxon>Endopterygota</taxon>
        <taxon>Hymenoptera</taxon>
        <taxon>Apocrita</taxon>
        <taxon>Aculeata</taxon>
        <taxon>Formicoidea</taxon>
        <taxon>Formicidae</taxon>
        <taxon>Myrmicinae</taxon>
        <taxon>Solenopsis</taxon>
    </lineage>
</organism>
<proteinExistence type="predicted"/>
<protein>
    <submittedName>
        <fullName evidence="1">Uncharacterized protein</fullName>
    </submittedName>
</protein>
<name>E9JA38_SOLIN</name>
<dbReference type="AlphaFoldDB" id="E9JA38"/>
<reference evidence="1" key="1">
    <citation type="journal article" date="2011" name="Proc. Natl. Acad. Sci. U.S.A.">
        <title>The genome of the fire ant Solenopsis invicta.</title>
        <authorList>
            <person name="Wurm Y."/>
            <person name="Wang J."/>
            <person name="Riba-Grognuz O."/>
            <person name="Corona M."/>
            <person name="Nygaard S."/>
            <person name="Hunt B.G."/>
            <person name="Ingram K.K."/>
            <person name="Falquet L."/>
            <person name="Nipitwattanaphon M."/>
            <person name="Gotzek D."/>
            <person name="Dijkstra M.B."/>
            <person name="Oettler J."/>
            <person name="Comtesse F."/>
            <person name="Shih C.J."/>
            <person name="Wu W.J."/>
            <person name="Yang C.C."/>
            <person name="Thomas J."/>
            <person name="Beaudoing E."/>
            <person name="Pradervand S."/>
            <person name="Flegel V."/>
            <person name="Cook E.D."/>
            <person name="Fabbretti R."/>
            <person name="Stockinger H."/>
            <person name="Long L."/>
            <person name="Farmerie W.G."/>
            <person name="Oakey J."/>
            <person name="Boomsma J.J."/>
            <person name="Pamilo P."/>
            <person name="Yi S.V."/>
            <person name="Heinze J."/>
            <person name="Goodisman M.A."/>
            <person name="Farinelli L."/>
            <person name="Harshman K."/>
            <person name="Hulo N."/>
            <person name="Cerutti L."/>
            <person name="Xenarios I."/>
            <person name="Shoemaker D."/>
            <person name="Keller L."/>
        </authorList>
    </citation>
    <scope>NUCLEOTIDE SEQUENCE [LARGE SCALE GENOMIC DNA]</scope>
</reference>
<sequence>MSNSTIDLQLVKIHDCLMLSKQKLLNLSFSMIILMVTETWNFCKQLSQIIYAILSVFRNIIFLNDGAPAHNIRAVINFLNNRFPNFWIATEICGLNTLQFFSLEYIKDNVYAIILENDQDSRYKITRAV</sequence>
<evidence type="ECO:0000313" key="1">
    <source>
        <dbReference type="EMBL" id="EFZ10316.1"/>
    </source>
</evidence>
<dbReference type="HOGENOM" id="CLU_1951471_0_0_1"/>
<dbReference type="EMBL" id="GL769764">
    <property type="protein sequence ID" value="EFZ10316.1"/>
    <property type="molecule type" value="Genomic_DNA"/>
</dbReference>
<gene>
    <name evidence="1" type="ORF">SINV_10492</name>
</gene>